<keyword evidence="4" id="KW-1185">Reference proteome</keyword>
<feature type="transmembrane region" description="Helical" evidence="2">
    <location>
        <begin position="72"/>
        <end position="97"/>
    </location>
</feature>
<name>A0A0A0K1M0_9MICO</name>
<gene>
    <name evidence="3" type="ORF">N801_05970</name>
</gene>
<sequence length="190" mass="19724">MGALFRHLGAGLALGLALGLVARGFMALLAEDPEFTWAGTGFIVGVFAVAGLCLAAAHALKLRGRSRWWKLLTLPSLVLFFGPGMFLAPGVLGLALLGARSRWLRALGVLAFVGFLALIVVETAGSEESLTLRTIAGFIVMTACCGALAVAAREALSGWTSDGHAARSPQPAPRPATGNHRHDLEVRAAG</sequence>
<feature type="compositionally biased region" description="Basic and acidic residues" evidence="1">
    <location>
        <begin position="180"/>
        <end position="190"/>
    </location>
</feature>
<protein>
    <submittedName>
        <fullName evidence="3">Uncharacterized protein</fullName>
    </submittedName>
</protein>
<keyword evidence="2" id="KW-1133">Transmembrane helix</keyword>
<keyword evidence="2" id="KW-0472">Membrane</keyword>
<comment type="caution">
    <text evidence="3">The sequence shown here is derived from an EMBL/GenBank/DDBJ whole genome shotgun (WGS) entry which is preliminary data.</text>
</comment>
<feature type="region of interest" description="Disordered" evidence="1">
    <location>
        <begin position="161"/>
        <end position="190"/>
    </location>
</feature>
<dbReference type="AlphaFoldDB" id="A0A0A0K1M0"/>
<feature type="transmembrane region" description="Helical" evidence="2">
    <location>
        <begin position="103"/>
        <end position="121"/>
    </location>
</feature>
<keyword evidence="2" id="KW-0812">Transmembrane</keyword>
<dbReference type="Proteomes" id="UP000030013">
    <property type="component" value="Unassembled WGS sequence"/>
</dbReference>
<dbReference type="STRING" id="1385519.N801_05970"/>
<feature type="transmembrane region" description="Helical" evidence="2">
    <location>
        <begin position="130"/>
        <end position="152"/>
    </location>
</feature>
<evidence type="ECO:0000256" key="1">
    <source>
        <dbReference type="SAM" id="MobiDB-lite"/>
    </source>
</evidence>
<dbReference type="RefSeq" id="WP_035935419.1">
    <property type="nucleotide sequence ID" value="NZ_AVPL01000013.1"/>
</dbReference>
<dbReference type="OrthoDB" id="4872245at2"/>
<evidence type="ECO:0000313" key="3">
    <source>
        <dbReference type="EMBL" id="KGN41696.1"/>
    </source>
</evidence>
<accession>A0A0A0K1M0</accession>
<organism evidence="3 4">
    <name type="scientific">Knoellia aerolata DSM 18566</name>
    <dbReference type="NCBI Taxonomy" id="1385519"/>
    <lineage>
        <taxon>Bacteria</taxon>
        <taxon>Bacillati</taxon>
        <taxon>Actinomycetota</taxon>
        <taxon>Actinomycetes</taxon>
        <taxon>Micrococcales</taxon>
        <taxon>Intrasporangiaceae</taxon>
        <taxon>Knoellia</taxon>
    </lineage>
</organism>
<evidence type="ECO:0000256" key="2">
    <source>
        <dbReference type="SAM" id="Phobius"/>
    </source>
</evidence>
<feature type="transmembrane region" description="Helical" evidence="2">
    <location>
        <begin position="37"/>
        <end position="60"/>
    </location>
</feature>
<reference evidence="3 4" key="1">
    <citation type="submission" date="2013-08" db="EMBL/GenBank/DDBJ databases">
        <title>The genome sequence of Knoellia aerolata.</title>
        <authorList>
            <person name="Zhu W."/>
            <person name="Wang G."/>
        </authorList>
    </citation>
    <scope>NUCLEOTIDE SEQUENCE [LARGE SCALE GENOMIC DNA]</scope>
    <source>
        <strain evidence="3 4">DSM 18566</strain>
    </source>
</reference>
<proteinExistence type="predicted"/>
<evidence type="ECO:0000313" key="4">
    <source>
        <dbReference type="Proteomes" id="UP000030013"/>
    </source>
</evidence>
<dbReference type="EMBL" id="AVPL01000013">
    <property type="protein sequence ID" value="KGN41696.1"/>
    <property type="molecule type" value="Genomic_DNA"/>
</dbReference>